<protein>
    <submittedName>
        <fullName evidence="1">Uncharacterized protein</fullName>
    </submittedName>
</protein>
<accession>A0A0U5H7A1</accession>
<reference evidence="2" key="1">
    <citation type="journal article" date="2016" name="Environ. Microbiol.">
        <title>The complete genome of a viable archaeum isolated from 123-million-year-old rock salt.</title>
        <authorList>
            <person name="Jaakkola S.T."/>
            <person name="Pfeiffer F."/>
            <person name="Ravantti J.J."/>
            <person name="Guo Q."/>
            <person name="Liu Y."/>
            <person name="Chen X."/>
            <person name="Ma H."/>
            <person name="Yang C."/>
            <person name="Oksanen H.M."/>
            <person name="Bamford D.H."/>
        </authorList>
    </citation>
    <scope>NUCLEOTIDE SEQUENCE</scope>
    <source>
        <strain evidence="2">JI20-1</strain>
        <plasmid evidence="2">Plasmid pSTJ001</plasmid>
    </source>
</reference>
<gene>
    <name evidence="1" type="ORF">HHUB_4174</name>
</gene>
<evidence type="ECO:0000313" key="2">
    <source>
        <dbReference type="Proteomes" id="UP000066737"/>
    </source>
</evidence>
<sequence length="85" mass="10092">MIPDRQIRVARWLKEEGDRKVIDRDYYYINDESEEEVRVYYVEIDGKLGADPPADVSFNFGPKEWVKSYDAIETEFESRDLQPLS</sequence>
<keyword evidence="2" id="KW-1185">Reference proteome</keyword>
<organism evidence="1 2">
    <name type="scientific">Halobacterium hubeiense</name>
    <dbReference type="NCBI Taxonomy" id="1407499"/>
    <lineage>
        <taxon>Archaea</taxon>
        <taxon>Methanobacteriati</taxon>
        <taxon>Methanobacteriota</taxon>
        <taxon>Stenosarchaea group</taxon>
        <taxon>Halobacteria</taxon>
        <taxon>Halobacteriales</taxon>
        <taxon>Halobacteriaceae</taxon>
        <taxon>Halobacterium</taxon>
    </lineage>
</organism>
<geneLocation type="plasmid" evidence="2">
    <name>pSTJ001</name>
</geneLocation>
<dbReference type="AlphaFoldDB" id="A0A0U5H7A1"/>
<dbReference type="Proteomes" id="UP000066737">
    <property type="component" value="Plasmid pSTJ001"/>
</dbReference>
<proteinExistence type="predicted"/>
<dbReference type="RefSeq" id="WP_157534013.1">
    <property type="nucleotide sequence ID" value="NZ_LN831303.1"/>
</dbReference>
<name>A0A0U5H7A1_9EURY</name>
<dbReference type="GeneID" id="43331086"/>
<evidence type="ECO:0000313" key="1">
    <source>
        <dbReference type="EMBL" id="CQH63743.1"/>
    </source>
</evidence>
<dbReference type="KEGG" id="hhb:Hhub_4174"/>
<dbReference type="EMBL" id="LN831303">
    <property type="protein sequence ID" value="CQH63743.1"/>
    <property type="molecule type" value="Genomic_DNA"/>
</dbReference>